<dbReference type="Proteomes" id="UP000488956">
    <property type="component" value="Unassembled WGS sequence"/>
</dbReference>
<dbReference type="InterPro" id="IPR001251">
    <property type="entry name" value="CRAL-TRIO_dom"/>
</dbReference>
<dbReference type="SMART" id="SM00506">
    <property type="entry name" value="A1pp"/>
    <property type="match status" value="1"/>
</dbReference>
<evidence type="ECO:0000259" key="4">
    <source>
        <dbReference type="PROSITE" id="PS51154"/>
    </source>
</evidence>
<dbReference type="PANTHER" id="PTHR11106:SF72">
    <property type="entry name" value="GANGLIOSIDE-INDUCED DIFFERENTIATION-ASSOCIATED PROTEIN 2"/>
    <property type="match status" value="1"/>
</dbReference>
<dbReference type="Proteomes" id="UP000437068">
    <property type="component" value="Unassembled WGS sequence"/>
</dbReference>
<evidence type="ECO:0000313" key="10">
    <source>
        <dbReference type="EMBL" id="KAE9238317.1"/>
    </source>
</evidence>
<gene>
    <name evidence="13" type="ORF">PF001_g251</name>
    <name evidence="12" type="ORF">PF002_g244</name>
    <name evidence="11" type="ORF">PF004_g293</name>
    <name evidence="10" type="ORF">PF005_g302</name>
    <name evidence="9" type="ORF">PF006_g1589</name>
    <name evidence="8" type="ORF">PF007_g250</name>
    <name evidence="5" type="ORF">PF009_g250</name>
    <name evidence="7" type="ORF">PF010_g1592</name>
    <name evidence="6" type="ORF">PF011_g13312</name>
</gene>
<protein>
    <recommendedName>
        <fullName evidence="4">Macro domain-containing protein</fullName>
    </recommendedName>
</protein>
<evidence type="ECO:0000256" key="3">
    <source>
        <dbReference type="SAM" id="MobiDB-lite"/>
    </source>
</evidence>
<dbReference type="EMBL" id="QXGE01000004">
    <property type="protein sequence ID" value="KAE9330679.1"/>
    <property type="molecule type" value="Genomic_DNA"/>
</dbReference>
<keyword evidence="2" id="KW-0175">Coiled coil</keyword>
<dbReference type="InterPro" id="IPR035793">
    <property type="entry name" value="Macro_GDAP2"/>
</dbReference>
<name>A0A6A3FXG7_9STRA</name>
<dbReference type="AlphaFoldDB" id="A0A6A3FXG7"/>
<evidence type="ECO:0000313" key="15">
    <source>
        <dbReference type="Proteomes" id="UP000433483"/>
    </source>
</evidence>
<dbReference type="InterPro" id="IPR002589">
    <property type="entry name" value="Macro_dom"/>
</dbReference>
<dbReference type="OrthoDB" id="365077at2759"/>
<evidence type="ECO:0000313" key="7">
    <source>
        <dbReference type="EMBL" id="KAE9136707.1"/>
    </source>
</evidence>
<evidence type="ECO:0000313" key="11">
    <source>
        <dbReference type="EMBL" id="KAE9256058.1"/>
    </source>
</evidence>
<feature type="coiled-coil region" evidence="2">
    <location>
        <begin position="326"/>
        <end position="354"/>
    </location>
</feature>
<dbReference type="Gene3D" id="3.40.220.10">
    <property type="entry name" value="Leucine Aminopeptidase, subunit E, domain 1"/>
    <property type="match status" value="1"/>
</dbReference>
<comment type="similarity">
    <text evidence="1">Belongs to the GDAP2 family.</text>
</comment>
<feature type="region of interest" description="Disordered" evidence="3">
    <location>
        <begin position="279"/>
        <end position="304"/>
    </location>
</feature>
<proteinExistence type="inferred from homology"/>
<evidence type="ECO:0000313" key="5">
    <source>
        <dbReference type="EMBL" id="KAE8950219.1"/>
    </source>
</evidence>
<dbReference type="Proteomes" id="UP000441208">
    <property type="component" value="Unassembled WGS sequence"/>
</dbReference>
<feature type="domain" description="Macro" evidence="4">
    <location>
        <begin position="42"/>
        <end position="223"/>
    </location>
</feature>
<dbReference type="Proteomes" id="UP000440732">
    <property type="component" value="Unassembled WGS sequence"/>
</dbReference>
<evidence type="ECO:0000313" key="9">
    <source>
        <dbReference type="EMBL" id="KAE9154362.1"/>
    </source>
</evidence>
<dbReference type="Pfam" id="PF01661">
    <property type="entry name" value="Macro"/>
    <property type="match status" value="1"/>
</dbReference>
<comment type="caution">
    <text evidence="5">The sequence shown here is derived from an EMBL/GenBank/DDBJ whole genome shotgun (WGS) entry which is preliminary data.</text>
</comment>
<organism evidence="5 14">
    <name type="scientific">Phytophthora fragariae</name>
    <dbReference type="NCBI Taxonomy" id="53985"/>
    <lineage>
        <taxon>Eukaryota</taxon>
        <taxon>Sar</taxon>
        <taxon>Stramenopiles</taxon>
        <taxon>Oomycota</taxon>
        <taxon>Peronosporomycetes</taxon>
        <taxon>Peronosporales</taxon>
        <taxon>Peronosporaceae</taxon>
        <taxon>Phytophthora</taxon>
    </lineage>
</organism>
<evidence type="ECO:0000313" key="17">
    <source>
        <dbReference type="Proteomes" id="UP000440367"/>
    </source>
</evidence>
<dbReference type="EMBL" id="QXGF01000004">
    <property type="protein sequence ID" value="KAE8950219.1"/>
    <property type="molecule type" value="Genomic_DNA"/>
</dbReference>
<evidence type="ECO:0000313" key="18">
    <source>
        <dbReference type="Proteomes" id="UP000440732"/>
    </source>
</evidence>
<dbReference type="EMBL" id="QXFX01000040">
    <property type="protein sequence ID" value="KAE9136707.1"/>
    <property type="molecule type" value="Genomic_DNA"/>
</dbReference>
<dbReference type="Pfam" id="PF13716">
    <property type="entry name" value="CRAL_TRIO_2"/>
    <property type="match status" value="1"/>
</dbReference>
<evidence type="ECO:0000313" key="22">
    <source>
        <dbReference type="Proteomes" id="UP000488956"/>
    </source>
</evidence>
<dbReference type="Proteomes" id="UP000433483">
    <property type="component" value="Unassembled WGS sequence"/>
</dbReference>
<dbReference type="EMBL" id="QXFW01000812">
    <property type="protein sequence ID" value="KAE9002452.1"/>
    <property type="molecule type" value="Genomic_DNA"/>
</dbReference>
<dbReference type="Gene3D" id="3.40.525.10">
    <property type="entry name" value="CRAL-TRIO lipid binding domain"/>
    <property type="match status" value="1"/>
</dbReference>
<dbReference type="EMBL" id="QXGB01000005">
    <property type="protein sequence ID" value="KAE9238317.1"/>
    <property type="molecule type" value="Genomic_DNA"/>
</dbReference>
<evidence type="ECO:0000256" key="2">
    <source>
        <dbReference type="SAM" id="Coils"/>
    </source>
</evidence>
<accession>A0A6A3FXG7</accession>
<dbReference type="EMBL" id="QXFZ01000004">
    <property type="protein sequence ID" value="KAE9141385.1"/>
    <property type="molecule type" value="Genomic_DNA"/>
</dbReference>
<evidence type="ECO:0000256" key="1">
    <source>
        <dbReference type="ARBA" id="ARBA00008355"/>
    </source>
</evidence>
<dbReference type="PANTHER" id="PTHR11106">
    <property type="entry name" value="GANGLIOSIDE INDUCED DIFFERENTIATION ASSOCIATED PROTEIN 2-RELATED"/>
    <property type="match status" value="1"/>
</dbReference>
<dbReference type="SUPFAM" id="SSF52949">
    <property type="entry name" value="Macro domain-like"/>
    <property type="match status" value="1"/>
</dbReference>
<dbReference type="CDD" id="cd02905">
    <property type="entry name" value="Macro_GDAP2-like"/>
    <property type="match status" value="1"/>
</dbReference>
<dbReference type="Proteomes" id="UP000476176">
    <property type="component" value="Unassembled WGS sequence"/>
</dbReference>
<dbReference type="InterPro" id="IPR036865">
    <property type="entry name" value="CRAL-TRIO_dom_sf"/>
</dbReference>
<keyword evidence="15" id="KW-1185">Reference proteome</keyword>
<dbReference type="EMBL" id="QXGC01000005">
    <property type="protein sequence ID" value="KAE9256058.1"/>
    <property type="molecule type" value="Genomic_DNA"/>
</dbReference>
<evidence type="ECO:0000313" key="12">
    <source>
        <dbReference type="EMBL" id="KAE9258317.1"/>
    </source>
</evidence>
<evidence type="ECO:0000313" key="19">
    <source>
        <dbReference type="Proteomes" id="UP000441208"/>
    </source>
</evidence>
<reference evidence="14 15" key="1">
    <citation type="submission" date="2018-08" db="EMBL/GenBank/DDBJ databases">
        <title>Genomic investigation of the strawberry pathogen Phytophthora fragariae indicates pathogenicity is determined by transcriptional variation in three key races.</title>
        <authorList>
            <person name="Adams T.M."/>
            <person name="Armitage A.D."/>
            <person name="Sobczyk M.K."/>
            <person name="Bates H.J."/>
            <person name="Dunwell J.M."/>
            <person name="Nellist C.F."/>
            <person name="Harrison R.J."/>
        </authorList>
    </citation>
    <scope>NUCLEOTIDE SEQUENCE [LARGE SCALE GENOMIC DNA]</scope>
    <source>
        <strain evidence="13 16">A4</strain>
        <strain evidence="12 17">BC-1</strain>
        <strain evidence="11 21">BC-23</strain>
        <strain evidence="10 15">NOV-27</strain>
        <strain evidence="9 18">NOV-5</strain>
        <strain evidence="8 19">NOV-71</strain>
        <strain evidence="5 14">NOV-9</strain>
        <strain evidence="7 22">ONT-3</strain>
        <strain evidence="6 20">SCRP245</strain>
    </source>
</reference>
<evidence type="ECO:0000313" key="8">
    <source>
        <dbReference type="EMBL" id="KAE9141385.1"/>
    </source>
</evidence>
<dbReference type="Proteomes" id="UP000440367">
    <property type="component" value="Unassembled WGS sequence"/>
</dbReference>
<dbReference type="InterPro" id="IPR043472">
    <property type="entry name" value="Macro_dom-like"/>
</dbReference>
<evidence type="ECO:0000313" key="16">
    <source>
        <dbReference type="Proteomes" id="UP000437068"/>
    </source>
</evidence>
<dbReference type="EMBL" id="QXGD01000004">
    <property type="protein sequence ID" value="KAE9258317.1"/>
    <property type="molecule type" value="Genomic_DNA"/>
</dbReference>
<dbReference type="PROSITE" id="PS51154">
    <property type="entry name" value="MACRO"/>
    <property type="match status" value="1"/>
</dbReference>
<dbReference type="Proteomes" id="UP000429523">
    <property type="component" value="Unassembled WGS sequence"/>
</dbReference>
<evidence type="ECO:0000313" key="13">
    <source>
        <dbReference type="EMBL" id="KAE9330679.1"/>
    </source>
</evidence>
<evidence type="ECO:0000313" key="20">
    <source>
        <dbReference type="Proteomes" id="UP000460718"/>
    </source>
</evidence>
<evidence type="ECO:0000313" key="21">
    <source>
        <dbReference type="Proteomes" id="UP000476176"/>
    </source>
</evidence>
<sequence>MADVEAPIECGLLPLWDAAVATPLIKATDHVHDPLSAPDPAGAPFAVSHSLNGKLSLWRGPLHWLRVDAVVNSTSESMRESDGKFGRLLKAAGSEIAVECDAAGACRTGDAVLTRGCQLPAKFILHTVGPRYLPRYHNAAEHALHSCYRSVLTVARENGLRSVAIGCIYTQRKGYPREEAAHIAARTVRRYLEHYADAFDRVVLCVESVQDMFVYERVLPLYFPRTMRERHESQQMLETRDLGDSFGEPIIEERKIRIGDLSHASFDAFDNNQQEFECGEANSKEKHTRQNSDGAFDSVGGPENDEEGRDILAFRAMLGDPDVERLDRLQRMQEERQRRAAEAAVEEQKRLEKATASTAEWDYVAAIQRAKKEDFSDLKALEFCYCAGVDLAGLPVVVYLAGKLRVDDVDLERVLLFVLLTLDSQRAALTSTSSQFSVLYVHADVTSDNQPPNSWLKRLFRVFTAVAAHRAPSDRSLHNKGEASVLRFFYVLEPSLGLKFQLLLSKGYCDGGGFYNQVVYLQHPDMLDSIAPTLQLPPHIYMPSECPAVPRNSTSPETISP</sequence>
<evidence type="ECO:0000313" key="6">
    <source>
        <dbReference type="EMBL" id="KAE9002452.1"/>
    </source>
</evidence>
<evidence type="ECO:0000313" key="14">
    <source>
        <dbReference type="Proteomes" id="UP000429523"/>
    </source>
</evidence>
<dbReference type="Proteomes" id="UP000460718">
    <property type="component" value="Unassembled WGS sequence"/>
</dbReference>
<dbReference type="EMBL" id="QXGA01000040">
    <property type="protein sequence ID" value="KAE9154362.1"/>
    <property type="molecule type" value="Genomic_DNA"/>
</dbReference>